<dbReference type="GO" id="GO:0016740">
    <property type="term" value="F:transferase activity"/>
    <property type="evidence" value="ECO:0007669"/>
    <property type="project" value="UniProtKB-KW"/>
</dbReference>
<evidence type="ECO:0000256" key="4">
    <source>
        <dbReference type="ARBA" id="ARBA00024804"/>
    </source>
</evidence>
<dbReference type="Gene3D" id="3.40.50.2000">
    <property type="entry name" value="Glycogen Phosphorylase B"/>
    <property type="match status" value="1"/>
</dbReference>
<evidence type="ECO:0000259" key="8">
    <source>
        <dbReference type="Pfam" id="PF04101"/>
    </source>
</evidence>
<keyword evidence="7" id="KW-0256">Endoplasmic reticulum</keyword>
<comment type="function">
    <text evidence="4 7">Involved in protein N-glycosylation. Essential for the second step of the dolichol-linked oligosaccharide pathway.</text>
</comment>
<organism evidence="9 10">
    <name type="scientific">Nakaseomyces bracarensis</name>
    <dbReference type="NCBI Taxonomy" id="273131"/>
    <lineage>
        <taxon>Eukaryota</taxon>
        <taxon>Fungi</taxon>
        <taxon>Dikarya</taxon>
        <taxon>Ascomycota</taxon>
        <taxon>Saccharomycotina</taxon>
        <taxon>Saccharomycetes</taxon>
        <taxon>Saccharomycetales</taxon>
        <taxon>Saccharomycetaceae</taxon>
        <taxon>Nakaseomyces</taxon>
    </lineage>
</organism>
<comment type="similarity">
    <text evidence="7">Belongs to the glycosyltransferase 28 family.</text>
</comment>
<dbReference type="SUPFAM" id="SSF53756">
    <property type="entry name" value="UDP-Glycosyltransferase/glycogen phosphorylase"/>
    <property type="match status" value="1"/>
</dbReference>
<evidence type="ECO:0000313" key="9">
    <source>
        <dbReference type="EMBL" id="KAL3229503.1"/>
    </source>
</evidence>
<keyword evidence="7 9" id="KW-0808">Transferase</keyword>
<accession>A0ABR4NNE3</accession>
<keyword evidence="10" id="KW-1185">Reference proteome</keyword>
<evidence type="ECO:0000256" key="7">
    <source>
        <dbReference type="RuleBase" id="RU362128"/>
    </source>
</evidence>
<evidence type="ECO:0000256" key="6">
    <source>
        <dbReference type="ARBA" id="ARBA00048184"/>
    </source>
</evidence>
<comment type="subunit">
    <text evidence="1 7">Heterodimer with ALG14 to form a functional enzyme.</text>
</comment>
<dbReference type="EMBL" id="JBEVYD010000011">
    <property type="protein sequence ID" value="KAL3229503.1"/>
    <property type="molecule type" value="Genomic_DNA"/>
</dbReference>
<dbReference type="Proteomes" id="UP001623330">
    <property type="component" value="Unassembled WGS sequence"/>
</dbReference>
<gene>
    <name evidence="7" type="primary">ALG13</name>
    <name evidence="9" type="ORF">RNJ44_01639</name>
</gene>
<dbReference type="InterPro" id="IPR007235">
    <property type="entry name" value="Glyco_trans_28_C"/>
</dbReference>
<evidence type="ECO:0000256" key="2">
    <source>
        <dbReference type="ARBA" id="ARBA00012614"/>
    </source>
</evidence>
<evidence type="ECO:0000313" key="10">
    <source>
        <dbReference type="Proteomes" id="UP001623330"/>
    </source>
</evidence>
<dbReference type="PANTHER" id="PTHR47043:SF1">
    <property type="entry name" value="UDP-N-ACETYLGLUCOSAMINE TRANSFERASE SUBUNIT ALG13"/>
    <property type="match status" value="1"/>
</dbReference>
<evidence type="ECO:0000256" key="3">
    <source>
        <dbReference type="ARBA" id="ARBA00017468"/>
    </source>
</evidence>
<comment type="catalytic activity">
    <reaction evidence="6">
        <text>an N-acetyl-alpha-D-glucosaminyl-diphospho-di-trans,poly-cis-dolichol + UDP-N-acetyl-alpha-D-glucosamine = an N,N'-diacetylchitobiosyl-diphospho-di-trans,poly-cis-dolichol + UDP + H(+)</text>
        <dbReference type="Rhea" id="RHEA:23380"/>
        <dbReference type="Rhea" id="RHEA-COMP:19507"/>
        <dbReference type="Rhea" id="RHEA-COMP:19510"/>
        <dbReference type="ChEBI" id="CHEBI:15378"/>
        <dbReference type="ChEBI" id="CHEBI:57269"/>
        <dbReference type="ChEBI" id="CHEBI:57705"/>
        <dbReference type="ChEBI" id="CHEBI:58223"/>
        <dbReference type="ChEBI" id="CHEBI:58427"/>
        <dbReference type="EC" id="2.4.1.141"/>
    </reaction>
</comment>
<evidence type="ECO:0000256" key="1">
    <source>
        <dbReference type="ARBA" id="ARBA00011198"/>
    </source>
</evidence>
<proteinExistence type="inferred from homology"/>
<evidence type="ECO:0000256" key="5">
    <source>
        <dbReference type="ARBA" id="ARBA00032061"/>
    </source>
</evidence>
<name>A0ABR4NNE3_9SACH</name>
<dbReference type="PANTHER" id="PTHR47043">
    <property type="entry name" value="UDP-N-ACETYLGLUCOSAMINE TRANSFERASE SUBUNIT ALG13"/>
    <property type="match status" value="1"/>
</dbReference>
<sequence>MTGCCFVTCGATVPFPELVECVLSTEVLTSLNEEGYNRLVVQFGKGYSEEFKRRCIGLGDSFKIHEVLQDGVDLRVDSAVEFRSDKPFGFEIIGFPYSNDIVSLLDQHADVVISHAGTGSILDSLRLNKPLIVVVNHTLMDNHQQQTADKFEELGHVISISPEKAELCKAIDSLKGASLRPLRNEPNKEFLNRLKNIVY</sequence>
<keyword evidence="7" id="KW-0328">Glycosyltransferase</keyword>
<reference evidence="9 10" key="1">
    <citation type="submission" date="2024-05" db="EMBL/GenBank/DDBJ databases">
        <title>Long read based assembly of the Candida bracarensis genome reveals expanded adhesin content.</title>
        <authorList>
            <person name="Marcet-Houben M."/>
            <person name="Ksiezopolska E."/>
            <person name="Gabaldon T."/>
        </authorList>
    </citation>
    <scope>NUCLEOTIDE SEQUENCE [LARGE SCALE GENOMIC DNA]</scope>
    <source>
        <strain evidence="9 10">CBM6</strain>
    </source>
</reference>
<dbReference type="InterPro" id="IPR052474">
    <property type="entry name" value="UDP-GlcNAc_transferase"/>
</dbReference>
<feature type="domain" description="Glycosyl transferase family 28 C-terminal" evidence="8">
    <location>
        <begin position="5"/>
        <end position="187"/>
    </location>
</feature>
<protein>
    <recommendedName>
        <fullName evidence="3 7">UDP-N-acetylglucosamine transferase subunit ALG13</fullName>
        <ecNumber evidence="2 7">2.4.1.141</ecNumber>
    </recommendedName>
    <alternativeName>
        <fullName evidence="5 7">Asparagine-linked glycosylation protein 13</fullName>
    </alternativeName>
</protein>
<comment type="subcellular location">
    <subcellularLocation>
        <location evidence="7">Endoplasmic reticulum</location>
    </subcellularLocation>
</comment>
<dbReference type="Pfam" id="PF04101">
    <property type="entry name" value="Glyco_tran_28_C"/>
    <property type="match status" value="1"/>
</dbReference>
<dbReference type="EC" id="2.4.1.141" evidence="2 7"/>
<comment type="caution">
    <text evidence="9">The sequence shown here is derived from an EMBL/GenBank/DDBJ whole genome shotgun (WGS) entry which is preliminary data.</text>
</comment>